<evidence type="ECO:0000256" key="1">
    <source>
        <dbReference type="SAM" id="SignalP"/>
    </source>
</evidence>
<dbReference type="AlphaFoldDB" id="A0A2C9W081"/>
<sequence length="65" mass="8082">MMNVYTFSFLFFFFLFNTWHDNCNAKKWHKVRVWFIQDVACLKWHFMLVYCILKWLLLPEVSLGN</sequence>
<dbReference type="EMBL" id="CM004390">
    <property type="protein sequence ID" value="OAY51636.1"/>
    <property type="molecule type" value="Genomic_DNA"/>
</dbReference>
<reference evidence="2" key="1">
    <citation type="submission" date="2016-02" db="EMBL/GenBank/DDBJ databases">
        <title>WGS assembly of Manihot esculenta.</title>
        <authorList>
            <person name="Bredeson J.V."/>
            <person name="Prochnik S.E."/>
            <person name="Lyons J.B."/>
            <person name="Schmutz J."/>
            <person name="Grimwood J."/>
            <person name="Vrebalov J."/>
            <person name="Bart R.S."/>
            <person name="Amuge T."/>
            <person name="Ferguson M.E."/>
            <person name="Green R."/>
            <person name="Putnam N."/>
            <person name="Stites J."/>
            <person name="Rounsley S."/>
            <person name="Rokhsar D.S."/>
        </authorList>
    </citation>
    <scope>NUCLEOTIDE SEQUENCE [LARGE SCALE GENOMIC DNA]</scope>
    <source>
        <tissue evidence="2">Leaf</tissue>
    </source>
</reference>
<gene>
    <name evidence="2" type="ORF">MANES_04G022300</name>
</gene>
<evidence type="ECO:0000313" key="2">
    <source>
        <dbReference type="EMBL" id="OAY51636.1"/>
    </source>
</evidence>
<feature type="chain" id="PRO_5012994081" evidence="1">
    <location>
        <begin position="26"/>
        <end position="65"/>
    </location>
</feature>
<organism evidence="2">
    <name type="scientific">Manihot esculenta</name>
    <name type="common">Cassava</name>
    <name type="synonym">Jatropha manihot</name>
    <dbReference type="NCBI Taxonomy" id="3983"/>
    <lineage>
        <taxon>Eukaryota</taxon>
        <taxon>Viridiplantae</taxon>
        <taxon>Streptophyta</taxon>
        <taxon>Embryophyta</taxon>
        <taxon>Tracheophyta</taxon>
        <taxon>Spermatophyta</taxon>
        <taxon>Magnoliopsida</taxon>
        <taxon>eudicotyledons</taxon>
        <taxon>Gunneridae</taxon>
        <taxon>Pentapetalae</taxon>
        <taxon>rosids</taxon>
        <taxon>fabids</taxon>
        <taxon>Malpighiales</taxon>
        <taxon>Euphorbiaceae</taxon>
        <taxon>Crotonoideae</taxon>
        <taxon>Manihoteae</taxon>
        <taxon>Manihot</taxon>
    </lineage>
</organism>
<protein>
    <submittedName>
        <fullName evidence="2">Uncharacterized protein</fullName>
    </submittedName>
</protein>
<accession>A0A2C9W081</accession>
<feature type="signal peptide" evidence="1">
    <location>
        <begin position="1"/>
        <end position="25"/>
    </location>
</feature>
<keyword evidence="1" id="KW-0732">Signal</keyword>
<name>A0A2C9W081_MANES</name>
<proteinExistence type="predicted"/>